<protein>
    <submittedName>
        <fullName evidence="1">Uncharacterized protein</fullName>
    </submittedName>
</protein>
<sequence>MNEEVIEELKKLMSIFYDSYINRNMEVIIIPKTNTYFSLEGVQSRRDLIAKILMWCSRDISKGMPYKSQKRNLSFLIRNQEKLNKYLGTKLSHGIYDLIYQKLGNGINPELTYRYIDSGFDWEVLYNG</sequence>
<reference evidence="1 2" key="1">
    <citation type="submission" date="2018-10" db="EMBL/GenBank/DDBJ databases">
        <title>Streptococcus hillyeri sp. nov., isolated from equine tracheal sample.</title>
        <authorList>
            <person name="Macfadyen A.C."/>
            <person name="Waller A."/>
            <person name="Paterson G.K."/>
        </authorList>
    </citation>
    <scope>NUCLEOTIDE SEQUENCE [LARGE SCALE GENOMIC DNA]</scope>
    <source>
        <strain evidence="1 2">28462</strain>
    </source>
</reference>
<evidence type="ECO:0000313" key="1">
    <source>
        <dbReference type="EMBL" id="RLY02211.1"/>
    </source>
</evidence>
<accession>A0A3L9DLS2</accession>
<dbReference type="RefSeq" id="WP_121836069.1">
    <property type="nucleotide sequence ID" value="NZ_RCVM01000017.1"/>
</dbReference>
<dbReference type="AlphaFoldDB" id="A0A3L9DLS2"/>
<organism evidence="1 2">
    <name type="scientific">Streptococcus hillyeri</name>
    <dbReference type="NCBI Taxonomy" id="2282420"/>
    <lineage>
        <taxon>Bacteria</taxon>
        <taxon>Bacillati</taxon>
        <taxon>Bacillota</taxon>
        <taxon>Bacilli</taxon>
        <taxon>Lactobacillales</taxon>
        <taxon>Streptococcaceae</taxon>
        <taxon>Streptococcus</taxon>
    </lineage>
</organism>
<dbReference type="EMBL" id="RCVM01000017">
    <property type="protein sequence ID" value="RLY02211.1"/>
    <property type="molecule type" value="Genomic_DNA"/>
</dbReference>
<dbReference type="Proteomes" id="UP000279194">
    <property type="component" value="Unassembled WGS sequence"/>
</dbReference>
<name>A0A3L9DLS2_9STRE</name>
<gene>
    <name evidence="1" type="ORF">EAF07_08155</name>
</gene>
<proteinExistence type="predicted"/>
<comment type="caution">
    <text evidence="1">The sequence shown here is derived from an EMBL/GenBank/DDBJ whole genome shotgun (WGS) entry which is preliminary data.</text>
</comment>
<keyword evidence="2" id="KW-1185">Reference proteome</keyword>
<evidence type="ECO:0000313" key="2">
    <source>
        <dbReference type="Proteomes" id="UP000279194"/>
    </source>
</evidence>
<dbReference type="OrthoDB" id="2970332at2"/>